<sequence>MPSTALLYFKSAIVLLIVGMAAGIAMSASGDHTIYSAHAHLNLLGFVVTAIYGAFFALSPASAAGRLAKIVLVLHVGGTAVMFPSLSLLLLGNTAIEPVVAASSVLIFLAAIGFAVAVFRRTA</sequence>
<dbReference type="InterPro" id="IPR036927">
    <property type="entry name" value="Cyt_c_oxase-like_su1_sf"/>
</dbReference>
<feature type="transmembrane region" description="Helical" evidence="1">
    <location>
        <begin position="70"/>
        <end position="92"/>
    </location>
</feature>
<gene>
    <name evidence="2" type="ORF">I5731_17030</name>
</gene>
<keyword evidence="1" id="KW-0472">Membrane</keyword>
<name>A0A931N0S3_9HYPH</name>
<accession>A0A931N0S3</accession>
<dbReference type="Proteomes" id="UP000631694">
    <property type="component" value="Unassembled WGS sequence"/>
</dbReference>
<dbReference type="RefSeq" id="WP_197312617.1">
    <property type="nucleotide sequence ID" value="NZ_JADZLT010000055.1"/>
</dbReference>
<evidence type="ECO:0000256" key="1">
    <source>
        <dbReference type="SAM" id="Phobius"/>
    </source>
</evidence>
<keyword evidence="3" id="KW-1185">Reference proteome</keyword>
<feature type="transmembrane region" description="Helical" evidence="1">
    <location>
        <begin position="39"/>
        <end position="58"/>
    </location>
</feature>
<keyword evidence="1" id="KW-1133">Transmembrane helix</keyword>
<dbReference type="Gene3D" id="1.20.210.10">
    <property type="entry name" value="Cytochrome c oxidase-like, subunit I domain"/>
    <property type="match status" value="1"/>
</dbReference>
<evidence type="ECO:0000313" key="3">
    <source>
        <dbReference type="Proteomes" id="UP000631694"/>
    </source>
</evidence>
<proteinExistence type="predicted"/>
<organism evidence="2 3">
    <name type="scientific">Methylobrevis albus</name>
    <dbReference type="NCBI Taxonomy" id="2793297"/>
    <lineage>
        <taxon>Bacteria</taxon>
        <taxon>Pseudomonadati</taxon>
        <taxon>Pseudomonadota</taxon>
        <taxon>Alphaproteobacteria</taxon>
        <taxon>Hyphomicrobiales</taxon>
        <taxon>Pleomorphomonadaceae</taxon>
        <taxon>Methylobrevis</taxon>
    </lineage>
</organism>
<comment type="caution">
    <text evidence="2">The sequence shown here is derived from an EMBL/GenBank/DDBJ whole genome shotgun (WGS) entry which is preliminary data.</text>
</comment>
<dbReference type="AlphaFoldDB" id="A0A931N0S3"/>
<protein>
    <submittedName>
        <fullName evidence="2">Uncharacterized protein</fullName>
    </submittedName>
</protein>
<keyword evidence="1" id="KW-0812">Transmembrane</keyword>
<reference evidence="2" key="1">
    <citation type="submission" date="2020-12" db="EMBL/GenBank/DDBJ databases">
        <title>Methylobrevis albus sp. nov., isolated from fresh water lack sediment.</title>
        <authorList>
            <person name="Zou Q."/>
        </authorList>
    </citation>
    <scope>NUCLEOTIDE SEQUENCE</scope>
    <source>
        <strain evidence="2">L22</strain>
    </source>
</reference>
<feature type="transmembrane region" description="Helical" evidence="1">
    <location>
        <begin position="98"/>
        <end position="119"/>
    </location>
</feature>
<feature type="transmembrane region" description="Helical" evidence="1">
    <location>
        <begin position="7"/>
        <end position="27"/>
    </location>
</feature>
<dbReference type="EMBL" id="JADZLT010000055">
    <property type="protein sequence ID" value="MBH0239529.1"/>
    <property type="molecule type" value="Genomic_DNA"/>
</dbReference>
<evidence type="ECO:0000313" key="2">
    <source>
        <dbReference type="EMBL" id="MBH0239529.1"/>
    </source>
</evidence>